<name>A0AB39KUK3_9CAUL</name>
<protein>
    <recommendedName>
        <fullName evidence="3">DUF1080 domain-containing protein</fullName>
    </recommendedName>
</protein>
<dbReference type="AlphaFoldDB" id="A0AB39KUK3"/>
<dbReference type="RefSeq" id="WP_369060451.1">
    <property type="nucleotide sequence ID" value="NZ_CP158375.1"/>
</dbReference>
<evidence type="ECO:0000256" key="1">
    <source>
        <dbReference type="SAM" id="SignalP"/>
    </source>
</evidence>
<feature type="chain" id="PRO_5044208191" description="DUF1080 domain-containing protein" evidence="1">
    <location>
        <begin position="19"/>
        <end position="292"/>
    </location>
</feature>
<evidence type="ECO:0000313" key="2">
    <source>
        <dbReference type="EMBL" id="XDO97314.1"/>
    </source>
</evidence>
<sequence length="292" mass="32516">MRTLLASLLLLAGVPAMADDDLTGLSDEFNGTELAGWTRFDEVYGWPDKLKAVDLGKTTPGALHLEPYDVAWVRDLNAPFLFKEVQGDFDVRARVRVKGAEGDIPGGTWSLGGLMARVPNSSTAADWRPRAENWHFITTGVGHAPGRQMTETKSTVNSYSSLKLRPFPTGWVELRLVRMGMVMVALARPEGQAKWQVRDRFYRMEFRPQMQVGLIAYTTSPDTRPTGPENPEVINRSVDKAARVDMRMDVDWIRFSRPRLKTPADWVEQVSGGNPMADPNLSEEAILEAVGS</sequence>
<organism evidence="2">
    <name type="scientific">Caulobacter sp. 73W</name>
    <dbReference type="NCBI Taxonomy" id="3161137"/>
    <lineage>
        <taxon>Bacteria</taxon>
        <taxon>Pseudomonadati</taxon>
        <taxon>Pseudomonadota</taxon>
        <taxon>Alphaproteobacteria</taxon>
        <taxon>Caulobacterales</taxon>
        <taxon>Caulobacteraceae</taxon>
        <taxon>Caulobacter</taxon>
    </lineage>
</organism>
<gene>
    <name evidence="2" type="ORF">ABOZ73_02530</name>
</gene>
<feature type="signal peptide" evidence="1">
    <location>
        <begin position="1"/>
        <end position="18"/>
    </location>
</feature>
<proteinExistence type="predicted"/>
<dbReference type="Gene3D" id="2.60.120.200">
    <property type="match status" value="1"/>
</dbReference>
<dbReference type="EMBL" id="CP158375">
    <property type="protein sequence ID" value="XDO97314.1"/>
    <property type="molecule type" value="Genomic_DNA"/>
</dbReference>
<reference evidence="2" key="1">
    <citation type="submission" date="2024-06" db="EMBL/GenBank/DDBJ databases">
        <title>Caulobacter inopinatus, sp. nov.</title>
        <authorList>
            <person name="Donachie S.P."/>
        </authorList>
    </citation>
    <scope>NUCLEOTIDE SEQUENCE</scope>
    <source>
        <strain evidence="2">73W</strain>
    </source>
</reference>
<evidence type="ECO:0008006" key="3">
    <source>
        <dbReference type="Google" id="ProtNLM"/>
    </source>
</evidence>
<keyword evidence="1" id="KW-0732">Signal</keyword>
<accession>A0AB39KUK3</accession>